<dbReference type="FunFam" id="3.10.310.10:FF:000004">
    <property type="entry name" value="Diaminopimelate epimerase"/>
    <property type="match status" value="1"/>
</dbReference>
<dbReference type="InterPro" id="IPR029016">
    <property type="entry name" value="GAF-like_dom_sf"/>
</dbReference>
<comment type="catalytic activity">
    <reaction evidence="8">
        <text>(2S,6S)-2,6-diaminopimelate = meso-2,6-diaminopimelate</text>
        <dbReference type="Rhea" id="RHEA:15393"/>
        <dbReference type="ChEBI" id="CHEBI:57609"/>
        <dbReference type="ChEBI" id="CHEBI:57791"/>
        <dbReference type="EC" id="5.1.1.7"/>
    </reaction>
</comment>
<evidence type="ECO:0000313" key="9">
    <source>
        <dbReference type="EMBL" id="KAJ9611049.1"/>
    </source>
</evidence>
<evidence type="ECO:0000256" key="5">
    <source>
        <dbReference type="ARBA" id="ARBA00022605"/>
    </source>
</evidence>
<gene>
    <name evidence="9" type="ORF">H2204_015223</name>
</gene>
<dbReference type="Gene3D" id="3.30.450.40">
    <property type="match status" value="1"/>
</dbReference>
<dbReference type="Pfam" id="PF04340">
    <property type="entry name" value="DUF484"/>
    <property type="match status" value="1"/>
</dbReference>
<dbReference type="SUPFAM" id="SSF54506">
    <property type="entry name" value="Diaminopimelate epimerase-like"/>
    <property type="match status" value="2"/>
</dbReference>
<dbReference type="GO" id="GO:0005829">
    <property type="term" value="C:cytosol"/>
    <property type="evidence" value="ECO:0007669"/>
    <property type="project" value="TreeGrafter"/>
</dbReference>
<name>A0AA38XCW1_9EURO</name>
<evidence type="ECO:0000256" key="3">
    <source>
        <dbReference type="ARBA" id="ARBA00013080"/>
    </source>
</evidence>
<dbReference type="PROSITE" id="PS01326">
    <property type="entry name" value="DAP_EPIMERASE"/>
    <property type="match status" value="1"/>
</dbReference>
<comment type="similarity">
    <text evidence="2">Belongs to the diaminopimelate epimerase family.</text>
</comment>
<evidence type="ECO:0000256" key="4">
    <source>
        <dbReference type="ARBA" id="ARBA00022490"/>
    </source>
</evidence>
<protein>
    <recommendedName>
        <fullName evidence="3">diaminopimelate epimerase</fullName>
        <ecNumber evidence="3">5.1.1.7</ecNumber>
    </recommendedName>
</protein>
<evidence type="ECO:0000256" key="1">
    <source>
        <dbReference type="ARBA" id="ARBA00005196"/>
    </source>
</evidence>
<keyword evidence="5" id="KW-0028">Amino-acid biosynthesis</keyword>
<dbReference type="HAMAP" id="MF_00197">
    <property type="entry name" value="DAP_epimerase"/>
    <property type="match status" value="1"/>
</dbReference>
<evidence type="ECO:0000256" key="6">
    <source>
        <dbReference type="ARBA" id="ARBA00023154"/>
    </source>
</evidence>
<evidence type="ECO:0000256" key="2">
    <source>
        <dbReference type="ARBA" id="ARBA00010219"/>
    </source>
</evidence>
<dbReference type="Pfam" id="PF01678">
    <property type="entry name" value="DAP_epimerase"/>
    <property type="match status" value="2"/>
</dbReference>
<dbReference type="EMBL" id="JAPDRN010000228">
    <property type="protein sequence ID" value="KAJ9611049.1"/>
    <property type="molecule type" value="Genomic_DNA"/>
</dbReference>
<dbReference type="NCBIfam" id="TIGR00652">
    <property type="entry name" value="DapF"/>
    <property type="match status" value="1"/>
</dbReference>
<dbReference type="GO" id="GO:0008837">
    <property type="term" value="F:diaminopimelate epimerase activity"/>
    <property type="evidence" value="ECO:0007669"/>
    <property type="project" value="UniProtKB-EC"/>
</dbReference>
<dbReference type="Gene3D" id="3.10.310.10">
    <property type="entry name" value="Diaminopimelate Epimerase, Chain A, domain 1"/>
    <property type="match status" value="2"/>
</dbReference>
<dbReference type="PANTHER" id="PTHR31689:SF0">
    <property type="entry name" value="DIAMINOPIMELATE EPIMERASE"/>
    <property type="match status" value="1"/>
</dbReference>
<dbReference type="InterPro" id="IPR001653">
    <property type="entry name" value="DAP_epimerase_DapF"/>
</dbReference>
<keyword evidence="6" id="KW-0457">Lysine biosynthesis</keyword>
<accession>A0AA38XCW1</accession>
<organism evidence="9">
    <name type="scientific">Knufia peltigerae</name>
    <dbReference type="NCBI Taxonomy" id="1002370"/>
    <lineage>
        <taxon>Eukaryota</taxon>
        <taxon>Fungi</taxon>
        <taxon>Dikarya</taxon>
        <taxon>Ascomycota</taxon>
        <taxon>Pezizomycotina</taxon>
        <taxon>Eurotiomycetes</taxon>
        <taxon>Chaetothyriomycetidae</taxon>
        <taxon>Chaetothyriales</taxon>
        <taxon>Trichomeriaceae</taxon>
        <taxon>Knufia</taxon>
    </lineage>
</organism>
<dbReference type="GO" id="GO:0009089">
    <property type="term" value="P:lysine biosynthetic process via diaminopimelate"/>
    <property type="evidence" value="ECO:0007669"/>
    <property type="project" value="InterPro"/>
</dbReference>
<dbReference type="PANTHER" id="PTHR31689">
    <property type="entry name" value="DIAMINOPIMELATE EPIMERASE, CHLOROPLASTIC"/>
    <property type="match status" value="1"/>
</dbReference>
<comment type="caution">
    <text evidence="9">The sequence shown here is derived from an EMBL/GenBank/DDBJ whole genome shotgun (WGS) entry which is preliminary data.</text>
</comment>
<evidence type="ECO:0000256" key="8">
    <source>
        <dbReference type="ARBA" id="ARBA00051712"/>
    </source>
</evidence>
<dbReference type="InterPro" id="IPR007435">
    <property type="entry name" value="DUF484"/>
</dbReference>
<keyword evidence="4" id="KW-0963">Cytoplasm</keyword>
<dbReference type="EC" id="5.1.1.7" evidence="3"/>
<evidence type="ECO:0000256" key="7">
    <source>
        <dbReference type="ARBA" id="ARBA00023235"/>
    </source>
</evidence>
<dbReference type="InterPro" id="IPR018510">
    <property type="entry name" value="DAP_epimerase_AS"/>
</dbReference>
<sequence length="471" mass="50383">MHGAGNDFVVIDLRDGTPPPTPDLAARLADRHTGVGCDQILTIEPPRAEGSVASYRIWNADGSNSEQCGNGARCIAAWLVREGSAQGDRFVIDSPLASHAVDVLGDGQYAVAMGVPLFEPAKVPLIGFAHPREEYLLPLQGETVRFAAVSMGNPHAVIEVGLVDAAPVERVGGLLQQHASFPKSVNVGFAQVMGPEHARLRVFERGVGETLACGSGACAAAVTLMHRGRLQRDARISLPGGDLRIQWPGDGQPVLGAHEVAAWLRRHPGFLKQFPDLALTLVVPRDDGPTASLASYQLDVLREKNRELARRLADLGATAQVNERLAVRTHQLTLALMKQDNAADTLRAMAASLQEDFAGDLVRLVVHAPVAGLEQAEWLQVLAADDAQLGPFRDCLKDGEPICGRLHSDKNAVLYGARSEEVQTTALLPLPGVGLIAVGSHDPNRFYPGMGTLFLRMMGEALVTGLKRFAD</sequence>
<reference evidence="9" key="1">
    <citation type="submission" date="2022-10" db="EMBL/GenBank/DDBJ databases">
        <title>Culturing micro-colonial fungi from biological soil crusts in the Mojave desert and describing Neophaeococcomyces mojavensis, and introducing the new genera and species Taxawa tesnikishii.</title>
        <authorList>
            <person name="Kurbessoian T."/>
            <person name="Stajich J.E."/>
        </authorList>
    </citation>
    <scope>NUCLEOTIDE SEQUENCE</scope>
    <source>
        <strain evidence="9">TK_35</strain>
    </source>
</reference>
<keyword evidence="7" id="KW-0413">Isomerase</keyword>
<proteinExistence type="inferred from homology"/>
<dbReference type="AlphaFoldDB" id="A0AA38XCW1"/>
<comment type="pathway">
    <text evidence="1">Amino-acid biosynthesis; L-lysine biosynthesis via DAP pathway; DL-2,6-diaminopimelate from LL-2,6-diaminopimelate: step 1/1.</text>
</comment>